<sequence length="125" mass="13176">PREICVNFHGTSFCNCVAGNFLIQNSCSGVYTGSYNIGFLIYNGMSIDEFQKGNFAKELALVKGIGKTFNISSTKTNIGIITYSSGASVRLGFGDISSQAALESSLDAITMSGSGRNIARALLLA</sequence>
<evidence type="ECO:0000259" key="1">
    <source>
        <dbReference type="PROSITE" id="PS50234"/>
    </source>
</evidence>
<dbReference type="InterPro" id="IPR002035">
    <property type="entry name" value="VWF_A"/>
</dbReference>
<organism evidence="2 3">
    <name type="scientific">Porites evermanni</name>
    <dbReference type="NCBI Taxonomy" id="104178"/>
    <lineage>
        <taxon>Eukaryota</taxon>
        <taxon>Metazoa</taxon>
        <taxon>Cnidaria</taxon>
        <taxon>Anthozoa</taxon>
        <taxon>Hexacorallia</taxon>
        <taxon>Scleractinia</taxon>
        <taxon>Fungiina</taxon>
        <taxon>Poritidae</taxon>
        <taxon>Porites</taxon>
    </lineage>
</organism>
<dbReference type="PROSITE" id="PS50234">
    <property type="entry name" value="VWFA"/>
    <property type="match status" value="1"/>
</dbReference>
<protein>
    <recommendedName>
        <fullName evidence="1">VWFA domain-containing protein</fullName>
    </recommendedName>
</protein>
<dbReference type="EMBL" id="CALNXI010006090">
    <property type="protein sequence ID" value="CAH3198882.1"/>
    <property type="molecule type" value="Genomic_DNA"/>
</dbReference>
<feature type="non-terminal residue" evidence="2">
    <location>
        <position position="1"/>
    </location>
</feature>
<dbReference type="Pfam" id="PF00092">
    <property type="entry name" value="VWA"/>
    <property type="match status" value="1"/>
</dbReference>
<dbReference type="Gene3D" id="3.40.50.410">
    <property type="entry name" value="von Willebrand factor, type A domain"/>
    <property type="match status" value="1"/>
</dbReference>
<comment type="caution">
    <text evidence="2">The sequence shown here is derived from an EMBL/GenBank/DDBJ whole genome shotgun (WGS) entry which is preliminary data.</text>
</comment>
<keyword evidence="3" id="KW-1185">Reference proteome</keyword>
<feature type="non-terminal residue" evidence="2">
    <location>
        <position position="125"/>
    </location>
</feature>
<feature type="domain" description="VWFA" evidence="1">
    <location>
        <begin position="36"/>
        <end position="125"/>
    </location>
</feature>
<dbReference type="Proteomes" id="UP001159427">
    <property type="component" value="Unassembled WGS sequence"/>
</dbReference>
<dbReference type="SUPFAM" id="SSF53300">
    <property type="entry name" value="vWA-like"/>
    <property type="match status" value="1"/>
</dbReference>
<gene>
    <name evidence="2" type="ORF">PEVE_00037311</name>
</gene>
<evidence type="ECO:0000313" key="2">
    <source>
        <dbReference type="EMBL" id="CAH3198882.1"/>
    </source>
</evidence>
<dbReference type="InterPro" id="IPR036465">
    <property type="entry name" value="vWFA_dom_sf"/>
</dbReference>
<accession>A0ABN8T3M1</accession>
<proteinExistence type="predicted"/>
<name>A0ABN8T3M1_9CNID</name>
<reference evidence="2 3" key="1">
    <citation type="submission" date="2022-05" db="EMBL/GenBank/DDBJ databases">
        <authorList>
            <consortium name="Genoscope - CEA"/>
            <person name="William W."/>
        </authorList>
    </citation>
    <scope>NUCLEOTIDE SEQUENCE [LARGE SCALE GENOMIC DNA]</scope>
</reference>
<evidence type="ECO:0000313" key="3">
    <source>
        <dbReference type="Proteomes" id="UP001159427"/>
    </source>
</evidence>